<dbReference type="PANTHER" id="PTHR13799">
    <property type="entry name" value="NGG1 INTERACTING FACTOR 3"/>
    <property type="match status" value="1"/>
</dbReference>
<dbReference type="OMA" id="NFDKTHL"/>
<dbReference type="PANTHER" id="PTHR13799:SF13">
    <property type="entry name" value="NIF3-LIKE PROTEIN 1"/>
    <property type="match status" value="1"/>
</dbReference>
<dbReference type="InParanoid" id="B8MCW7"/>
<dbReference type="FunFam" id="3.40.1390.30:FF:000001">
    <property type="entry name" value="GTP cyclohydrolase 1 type 2"/>
    <property type="match status" value="1"/>
</dbReference>
<dbReference type="VEuPathDB" id="FungiDB:TSTA_113190"/>
<feature type="binding site" evidence="2">
    <location>
        <position position="136"/>
    </location>
    <ligand>
        <name>a divalent metal cation</name>
        <dbReference type="ChEBI" id="CHEBI:60240"/>
        <label>1</label>
    </ligand>
</feature>
<dbReference type="EMBL" id="EQ962655">
    <property type="protein sequence ID" value="EED17493.1"/>
    <property type="molecule type" value="Genomic_DNA"/>
</dbReference>
<reference evidence="4" key="1">
    <citation type="journal article" date="2015" name="Genome Announc.">
        <title>Genome sequence of the AIDS-associated pathogen Penicillium marneffei (ATCC18224) and its near taxonomic relative Talaromyces stipitatus (ATCC10500).</title>
        <authorList>
            <person name="Nierman W.C."/>
            <person name="Fedorova-Abrams N.D."/>
            <person name="Andrianopoulos A."/>
        </authorList>
    </citation>
    <scope>NUCLEOTIDE SEQUENCE [LARGE SCALE GENOMIC DNA]</scope>
    <source>
        <strain evidence="4">ATCC 10500 / CBS 375.48 / QM 6759 / NRRL 1006</strain>
    </source>
</reference>
<dbReference type="Proteomes" id="UP000001745">
    <property type="component" value="Unassembled WGS sequence"/>
</dbReference>
<dbReference type="InterPro" id="IPR036069">
    <property type="entry name" value="DUF34/NIF3_sf"/>
</dbReference>
<name>B8MCW7_TALSN</name>
<gene>
    <name evidence="3" type="ORF">TSTA_113190</name>
</gene>
<dbReference type="eggNOG" id="KOG4131">
    <property type="taxonomic scope" value="Eukaryota"/>
</dbReference>
<dbReference type="GO" id="GO:0005739">
    <property type="term" value="C:mitochondrion"/>
    <property type="evidence" value="ECO:0007669"/>
    <property type="project" value="TreeGrafter"/>
</dbReference>
<dbReference type="RefSeq" id="XP_002481485.1">
    <property type="nucleotide sequence ID" value="XM_002481440.1"/>
</dbReference>
<dbReference type="STRING" id="441959.B8MCW7"/>
<comment type="similarity">
    <text evidence="1">Belongs to the GTP cyclohydrolase I type 2/NIF3 family.</text>
</comment>
<keyword evidence="2" id="KW-0479">Metal-binding</keyword>
<accession>B8MCW7</accession>
<dbReference type="HOGENOM" id="CLU_037423_0_1_1"/>
<dbReference type="FunCoup" id="B8MCW7">
    <property type="interactions" value="635"/>
</dbReference>
<evidence type="ECO:0000256" key="1">
    <source>
        <dbReference type="ARBA" id="ARBA00006964"/>
    </source>
</evidence>
<protein>
    <submittedName>
        <fullName evidence="3">NGG1 interacting factor Nif3, putative</fullName>
    </submittedName>
</protein>
<evidence type="ECO:0000313" key="3">
    <source>
        <dbReference type="EMBL" id="EED17493.1"/>
    </source>
</evidence>
<feature type="binding site" evidence="2">
    <location>
        <position position="307"/>
    </location>
    <ligand>
        <name>a divalent metal cation</name>
        <dbReference type="ChEBI" id="CHEBI:60240"/>
        <label>1</label>
    </ligand>
</feature>
<proteinExistence type="inferred from homology"/>
<evidence type="ECO:0000313" key="4">
    <source>
        <dbReference type="Proteomes" id="UP000001745"/>
    </source>
</evidence>
<feature type="binding site" evidence="2">
    <location>
        <position position="311"/>
    </location>
    <ligand>
        <name>a divalent metal cation</name>
        <dbReference type="ChEBI" id="CHEBI:60240"/>
        <label>1</label>
    </ligand>
</feature>
<dbReference type="OrthoDB" id="3345469at2759"/>
<evidence type="ECO:0000256" key="2">
    <source>
        <dbReference type="PIRSR" id="PIRSR602678-1"/>
    </source>
</evidence>
<dbReference type="Gene3D" id="3.40.1390.30">
    <property type="entry name" value="NIF3 (NGG1p interacting factor 3)-like"/>
    <property type="match status" value="1"/>
</dbReference>
<dbReference type="InterPro" id="IPR002678">
    <property type="entry name" value="DUF34/NIF3"/>
</dbReference>
<keyword evidence="4" id="KW-1185">Reference proteome</keyword>
<feature type="binding site" evidence="2">
    <location>
        <position position="98"/>
    </location>
    <ligand>
        <name>a divalent metal cation</name>
        <dbReference type="ChEBI" id="CHEBI:60240"/>
        <label>1</label>
    </ligand>
</feature>
<sequence length="356" mass="38054">MKNSIRSILSNSVRSRWSSTMAQAPAISPFSQAVVNTMRKLYPESLADKTFDNTGLLLESPYTPNHNLKNTVLLTTDLTKAVADEAIARRDSIIITYHPIIFRGLKSLTLQDTQQTSLLRLAQEGISVYSPHTAVDAVPGGMADWLCDIVSGKFANTAPTAIERTGGGSYSAVIYPQPTPNQQTSTSVDAHTRVPIRPSPEPVPTGFEGAGAGRLLTFSTPQPLSTLLDRIGAATGCPGSISLAIPQGRNVSSIQIRTVGVCPGSGSSILMNPPSGVLPDLLFTGELSHHEALAAVERGSAVVTVFHSNSERGYLWDVMRRKLEDGIVTQLGIQEQGEVVAVSKVDRDPFGVVVRK</sequence>
<dbReference type="GeneID" id="8101631"/>
<dbReference type="PhylomeDB" id="B8MCW7"/>
<dbReference type="AlphaFoldDB" id="B8MCW7"/>
<dbReference type="Pfam" id="PF01784">
    <property type="entry name" value="DUF34_NIF3"/>
    <property type="match status" value="1"/>
</dbReference>
<organism evidence="3 4">
    <name type="scientific">Talaromyces stipitatus (strain ATCC 10500 / CBS 375.48 / QM 6759 / NRRL 1006)</name>
    <name type="common">Penicillium stipitatum</name>
    <dbReference type="NCBI Taxonomy" id="441959"/>
    <lineage>
        <taxon>Eukaryota</taxon>
        <taxon>Fungi</taxon>
        <taxon>Dikarya</taxon>
        <taxon>Ascomycota</taxon>
        <taxon>Pezizomycotina</taxon>
        <taxon>Eurotiomycetes</taxon>
        <taxon>Eurotiomycetidae</taxon>
        <taxon>Eurotiales</taxon>
        <taxon>Trichocomaceae</taxon>
        <taxon>Talaromyces</taxon>
        <taxon>Talaromyces sect. Talaromyces</taxon>
    </lineage>
</organism>
<dbReference type="SUPFAM" id="SSF102705">
    <property type="entry name" value="NIF3 (NGG1p interacting factor 3)-like"/>
    <property type="match status" value="1"/>
</dbReference>
<dbReference type="GO" id="GO:0046872">
    <property type="term" value="F:metal ion binding"/>
    <property type="evidence" value="ECO:0007669"/>
    <property type="project" value="UniProtKB-KW"/>
</dbReference>